<dbReference type="SUPFAM" id="SSF102405">
    <property type="entry name" value="MCP/YpsA-like"/>
    <property type="match status" value="1"/>
</dbReference>
<dbReference type="InterPro" id="IPR003488">
    <property type="entry name" value="DprA"/>
</dbReference>
<proteinExistence type="inferred from homology"/>
<accession>A0AB38R6D2</accession>
<organism evidence="3 4">
    <name type="scientific">Rhodococcus qingshengii JCM 15477</name>
    <dbReference type="NCBI Taxonomy" id="1303681"/>
    <lineage>
        <taxon>Bacteria</taxon>
        <taxon>Bacillati</taxon>
        <taxon>Actinomycetota</taxon>
        <taxon>Actinomycetes</taxon>
        <taxon>Mycobacteriales</taxon>
        <taxon>Nocardiaceae</taxon>
        <taxon>Rhodococcus</taxon>
        <taxon>Rhodococcus erythropolis group</taxon>
    </lineage>
</organism>
<gene>
    <name evidence="3" type="ORF">M0639_17230</name>
</gene>
<evidence type="ECO:0000313" key="4">
    <source>
        <dbReference type="Proteomes" id="UP000831484"/>
    </source>
</evidence>
<protein>
    <submittedName>
        <fullName evidence="3">DNA-protecting protein DprA</fullName>
    </submittedName>
</protein>
<name>A0AB38R6D2_RHOSG</name>
<sequence>MDTDTIKDASTVLAALELLPAEPRDLTAILRDPDERAALLGVRPSSGLSPLVTYLVENLDLGRVDHWFKAVDRLHQVGSAIALVAGTPEYPAKLAECWDAPPLLFATGAVPTGSALAIVGSRSAPDDVLVTTRSLAADLASRGLVVVSGLAAGVDAAAHRGALDVGGTTIAVMGTGIDRVFPEENIDLAEQIRESGTVLSQFAPSAPRTGTTFLRRNSVIAALTDVSLVMDGRERSGSRHEIEQAIAFGRSALMWAPSLASEDWAQDLANRGLASFVSSVEQVVAKIERSN</sequence>
<evidence type="ECO:0000256" key="1">
    <source>
        <dbReference type="ARBA" id="ARBA00006525"/>
    </source>
</evidence>
<feature type="domain" description="Smf/DprA SLOG" evidence="2">
    <location>
        <begin position="85"/>
        <end position="287"/>
    </location>
</feature>
<dbReference type="PANTHER" id="PTHR43022">
    <property type="entry name" value="PROTEIN SMF"/>
    <property type="match status" value="1"/>
</dbReference>
<evidence type="ECO:0000313" key="3">
    <source>
        <dbReference type="EMBL" id="UPU40818.1"/>
    </source>
</evidence>
<dbReference type="Proteomes" id="UP000831484">
    <property type="component" value="Chromosome"/>
</dbReference>
<dbReference type="InterPro" id="IPR057666">
    <property type="entry name" value="DrpA_SLOG"/>
</dbReference>
<keyword evidence="4" id="KW-1185">Reference proteome</keyword>
<dbReference type="Gene3D" id="3.40.50.450">
    <property type="match status" value="1"/>
</dbReference>
<evidence type="ECO:0000259" key="2">
    <source>
        <dbReference type="Pfam" id="PF02481"/>
    </source>
</evidence>
<dbReference type="AlphaFoldDB" id="A0AB38R6D2"/>
<dbReference type="GO" id="GO:0009294">
    <property type="term" value="P:DNA-mediated transformation"/>
    <property type="evidence" value="ECO:0007669"/>
    <property type="project" value="InterPro"/>
</dbReference>
<dbReference type="EMBL" id="CP096563">
    <property type="protein sequence ID" value="UPU40818.1"/>
    <property type="molecule type" value="Genomic_DNA"/>
</dbReference>
<dbReference type="RefSeq" id="WP_042445876.1">
    <property type="nucleotide sequence ID" value="NZ_CP096563.1"/>
</dbReference>
<dbReference type="PANTHER" id="PTHR43022:SF1">
    <property type="entry name" value="PROTEIN SMF"/>
    <property type="match status" value="1"/>
</dbReference>
<comment type="similarity">
    <text evidence="1">Belongs to the DprA/Smf family.</text>
</comment>
<dbReference type="Pfam" id="PF02481">
    <property type="entry name" value="DNA_processg_A"/>
    <property type="match status" value="1"/>
</dbReference>
<reference evidence="4" key="1">
    <citation type="journal article" date="2022" name="Environ. Microbiol.">
        <title>Functional analysis, diversity, and distribution of carbendazim hydrolases MheI and CbmA, responsible for the initial step in carbendazim degradation.</title>
        <authorList>
            <person name="Zhang M."/>
            <person name="Bai X."/>
            <person name="Li Q."/>
            <person name="Zhang L."/>
            <person name="Zhu Q."/>
            <person name="Gao S."/>
            <person name="Ke Z."/>
            <person name="Jiang M."/>
            <person name="Hu J."/>
            <person name="Qiu J."/>
            <person name="Hong Q."/>
        </authorList>
    </citation>
    <scope>NUCLEOTIDE SEQUENCE [LARGE SCALE GENOMIC DNA]</scope>
    <source>
        <strain evidence="4">djl-6</strain>
    </source>
</reference>